<feature type="region of interest" description="Disordered" evidence="1">
    <location>
        <begin position="215"/>
        <end position="333"/>
    </location>
</feature>
<keyword evidence="3" id="KW-1185">Reference proteome</keyword>
<sequence>MAAGGATHGSFVVACGAVSSGLPRPPARSASAHCEARRAPLPACASAARASQVIDGCRRALNGTQAQSQTRVACFSLICPRDCASKARAQTLALRSAALPRRCRRRATWLRTPWSVGCGVTAEPHRQAHRRCTKRAHHRQNTASCSVFARPAVAWKWPGKPPAARTRGSRAAPGVACRPDCQRLEEGTVCATASGEARTRLKAVKVRGASGTVARDFARARRGSGAPGAQPASRQTTGSAPHLPKKDAGGARGLAQRPNGGRDQRSVSARGGREQRQRSPRAEKCAGRTHETALPTKQPTQPTGRTKAATRTAARRSDSGNGERRRRAKVCAEGSSIRTQVTTALHSDQTKERKRWLGKGHVNAGTGETQTGGLRGIVCQGLPAGAVDRVQRPRTGR</sequence>
<dbReference type="Proteomes" id="UP000009027">
    <property type="component" value="Unassembled WGS sequence"/>
</dbReference>
<dbReference type="VEuPathDB" id="TriTrypDB:TvY486_0025850"/>
<feature type="compositionally biased region" description="Low complexity" evidence="1">
    <location>
        <begin position="303"/>
        <end position="312"/>
    </location>
</feature>
<dbReference type="AlphaFoldDB" id="F9WQM9"/>
<feature type="region of interest" description="Disordered" evidence="1">
    <location>
        <begin position="347"/>
        <end position="375"/>
    </location>
</feature>
<evidence type="ECO:0000313" key="2">
    <source>
        <dbReference type="EMBL" id="CCD19859.1"/>
    </source>
</evidence>
<feature type="compositionally biased region" description="Low complexity" evidence="1">
    <location>
        <begin position="223"/>
        <end position="234"/>
    </location>
</feature>
<proteinExistence type="predicted"/>
<feature type="compositionally biased region" description="Basic and acidic residues" evidence="1">
    <location>
        <begin position="260"/>
        <end position="291"/>
    </location>
</feature>
<dbReference type="EMBL" id="CAEX01004278">
    <property type="protein sequence ID" value="CCD19859.1"/>
    <property type="molecule type" value="Genomic_DNA"/>
</dbReference>
<accession>F9WQM9</accession>
<protein>
    <submittedName>
        <fullName evidence="2">Uncharacterized protein</fullName>
    </submittedName>
</protein>
<evidence type="ECO:0000313" key="3">
    <source>
        <dbReference type="Proteomes" id="UP000009027"/>
    </source>
</evidence>
<gene>
    <name evidence="2" type="ORF">TvY486_0025850</name>
</gene>
<name>F9WQM9_TRYVY</name>
<reference evidence="2 3" key="1">
    <citation type="journal article" date="2012" name="Proc. Natl. Acad. Sci. U.S.A.">
        <title>Antigenic diversity is generated by distinct evolutionary mechanisms in African trypanosome species.</title>
        <authorList>
            <person name="Jackson A.P."/>
            <person name="Berry A."/>
            <person name="Aslett M."/>
            <person name="Allison H.C."/>
            <person name="Burton P."/>
            <person name="Vavrova-Anderson J."/>
            <person name="Brown R."/>
            <person name="Browne H."/>
            <person name="Corton N."/>
            <person name="Hauser H."/>
            <person name="Gamble J."/>
            <person name="Gilderthorp R."/>
            <person name="Marcello L."/>
            <person name="McQuillan J."/>
            <person name="Otto T.D."/>
            <person name="Quail M.A."/>
            <person name="Sanders M.J."/>
            <person name="van Tonder A."/>
            <person name="Ginger M.L."/>
            <person name="Field M.C."/>
            <person name="Barry J.D."/>
            <person name="Hertz-Fowler C."/>
            <person name="Berriman M."/>
        </authorList>
    </citation>
    <scope>NUCLEOTIDE SEQUENCE</scope>
    <source>
        <strain evidence="2 3">Y486</strain>
    </source>
</reference>
<evidence type="ECO:0000256" key="1">
    <source>
        <dbReference type="SAM" id="MobiDB-lite"/>
    </source>
</evidence>
<organism evidence="2 3">
    <name type="scientific">Trypanosoma vivax (strain Y486)</name>
    <dbReference type="NCBI Taxonomy" id="1055687"/>
    <lineage>
        <taxon>Eukaryota</taxon>
        <taxon>Discoba</taxon>
        <taxon>Euglenozoa</taxon>
        <taxon>Kinetoplastea</taxon>
        <taxon>Metakinetoplastina</taxon>
        <taxon>Trypanosomatida</taxon>
        <taxon>Trypanosomatidae</taxon>
        <taxon>Trypanosoma</taxon>
        <taxon>Duttonella</taxon>
    </lineage>
</organism>